<evidence type="ECO:0000313" key="2">
    <source>
        <dbReference type="Proteomes" id="UP000596929"/>
    </source>
</evidence>
<dbReference type="InterPro" id="IPR013321">
    <property type="entry name" value="Arc_rbn_hlx_hlx"/>
</dbReference>
<protein>
    <submittedName>
        <fullName evidence="1">Uncharacterized protein</fullName>
    </submittedName>
</protein>
<keyword evidence="2" id="KW-1185">Reference proteome</keyword>
<name>A0ABR7DG45_9CLOT</name>
<dbReference type="RefSeq" id="WP_032120349.1">
    <property type="nucleotide sequence ID" value="NZ_JACOOO010000037.1"/>
</dbReference>
<accession>A0ABR7DG45</accession>
<sequence length="86" mass="10341">MSKLFSNKSKNKNKLQFKKNRKFIGKDLIRYNEGENNIEFYELMKNGYIEMSNINLEISELFESSPETLHYQFDSINEYEKWLCGV</sequence>
<gene>
    <name evidence="1" type="ORF">H8S20_15925</name>
</gene>
<dbReference type="EMBL" id="JACOOO010000037">
    <property type="protein sequence ID" value="MBC5630351.1"/>
    <property type="molecule type" value="Genomic_DNA"/>
</dbReference>
<evidence type="ECO:0000313" key="1">
    <source>
        <dbReference type="EMBL" id="MBC5630351.1"/>
    </source>
</evidence>
<organism evidence="1 2">
    <name type="scientific">Clostridium hominis</name>
    <dbReference type="NCBI Taxonomy" id="2763036"/>
    <lineage>
        <taxon>Bacteria</taxon>
        <taxon>Bacillati</taxon>
        <taxon>Bacillota</taxon>
        <taxon>Clostridia</taxon>
        <taxon>Eubacteriales</taxon>
        <taxon>Clostridiaceae</taxon>
        <taxon>Clostridium</taxon>
    </lineage>
</organism>
<comment type="caution">
    <text evidence="1">The sequence shown here is derived from an EMBL/GenBank/DDBJ whole genome shotgun (WGS) entry which is preliminary data.</text>
</comment>
<dbReference type="Gene3D" id="1.10.1220.10">
    <property type="entry name" value="Met repressor-like"/>
    <property type="match status" value="1"/>
</dbReference>
<reference evidence="1 2" key="1">
    <citation type="submission" date="2020-08" db="EMBL/GenBank/DDBJ databases">
        <title>Genome public.</title>
        <authorList>
            <person name="Liu C."/>
            <person name="Sun Q."/>
        </authorList>
    </citation>
    <scope>NUCLEOTIDE SEQUENCE [LARGE SCALE GENOMIC DNA]</scope>
    <source>
        <strain evidence="1 2">NSJ-6</strain>
    </source>
</reference>
<dbReference type="Proteomes" id="UP000596929">
    <property type="component" value="Unassembled WGS sequence"/>
</dbReference>
<proteinExistence type="predicted"/>